<evidence type="ECO:0000313" key="3">
    <source>
        <dbReference type="EMBL" id="ROV62553.1"/>
    </source>
</evidence>
<accession>A0A3N3E739</accession>
<reference evidence="3 4" key="1">
    <citation type="submission" date="2018-11" db="EMBL/GenBank/DDBJ databases">
        <title>Vibrio ponticus strain CAIM 1751 pathogenic for the snapper Lutjanus guttatus.</title>
        <authorList>
            <person name="Soto-Rodriguez S."/>
            <person name="Lozano-Olvera R."/>
            <person name="Gomez-Gil B."/>
        </authorList>
    </citation>
    <scope>NUCLEOTIDE SEQUENCE [LARGE SCALE GENOMIC DNA]</scope>
    <source>
        <strain evidence="3 4">CAIM 1751</strain>
    </source>
</reference>
<dbReference type="Proteomes" id="UP000278792">
    <property type="component" value="Unassembled WGS sequence"/>
</dbReference>
<sequence length="545" mass="61710">MKITKTLVASLITLSLSGCGADSESRVTNLASNHVKADGAATLNIVENFEDTIFDKDNLLYTTLALRSVQGGFLITPNKPNGTDFSNNERNIEIQKLKNARTIIADLDVSDETKKKYFDFINYYTDLYEKNQAYENGLTKDHIESLVYKKYPEIKDYVEFQENLWGESRYEKNRESYEQVVAALKERDSAYQELHDEFSKVGRELHITRSEPQQKRFEAFNKPFGEKLTSDFNYGFGISSGFTLTPMNADGTCPDIKVTDQHDNVIKSLPTNKQLHGNRCYTFTYVGDHVTVDEYLTPEVYDKLFDLEEDLVAAGIKHYKAAEQLKSAEKEFAQARTKHKRESRPTREDRIKMNAFDYNDKTRAFARNSDVRALFVVETNEFGLPLHARGSEEAYRFVKAMDGVLKELSFNPEKYFAKHPEARGLFSDKGIYELLNENAERILASATKIEVGEDGGTSIKEGEYLNIPKVLVTPIEGGRSVYSTVGEAVKTPSLTDESEEITLAAKTPTALVESVLTTVNEYNTYSMPRGSFNTVLNVERMAVNQ</sequence>
<evidence type="ECO:0000313" key="4">
    <source>
        <dbReference type="Proteomes" id="UP000278792"/>
    </source>
</evidence>
<gene>
    <name evidence="2" type="ORF">EGH82_00305</name>
    <name evidence="3" type="ORF">EGH82_00520</name>
</gene>
<dbReference type="PROSITE" id="PS51257">
    <property type="entry name" value="PROKAR_LIPOPROTEIN"/>
    <property type="match status" value="1"/>
</dbReference>
<dbReference type="EMBL" id="RKIK01000001">
    <property type="protein sequence ID" value="ROV62514.1"/>
    <property type="molecule type" value="Genomic_DNA"/>
</dbReference>
<name>A0A3N3E739_9VIBR</name>
<organism evidence="3 4">
    <name type="scientific">Vibrio ponticus</name>
    <dbReference type="NCBI Taxonomy" id="265668"/>
    <lineage>
        <taxon>Bacteria</taxon>
        <taxon>Pseudomonadati</taxon>
        <taxon>Pseudomonadota</taxon>
        <taxon>Gammaproteobacteria</taxon>
        <taxon>Vibrionales</taxon>
        <taxon>Vibrionaceae</taxon>
        <taxon>Vibrio</taxon>
    </lineage>
</organism>
<dbReference type="RefSeq" id="WP_123779944.1">
    <property type="nucleotide sequence ID" value="NZ_RKIK01000001.1"/>
</dbReference>
<proteinExistence type="predicted"/>
<evidence type="ECO:0000313" key="2">
    <source>
        <dbReference type="EMBL" id="ROV62514.1"/>
    </source>
</evidence>
<feature type="signal peptide" evidence="1">
    <location>
        <begin position="1"/>
        <end position="20"/>
    </location>
</feature>
<feature type="chain" id="PRO_5036086905" evidence="1">
    <location>
        <begin position="21"/>
        <end position="545"/>
    </location>
</feature>
<evidence type="ECO:0000256" key="1">
    <source>
        <dbReference type="SAM" id="SignalP"/>
    </source>
</evidence>
<keyword evidence="1" id="KW-0732">Signal</keyword>
<dbReference type="EMBL" id="RKIK01000001">
    <property type="protein sequence ID" value="ROV62553.1"/>
    <property type="molecule type" value="Genomic_DNA"/>
</dbReference>
<comment type="caution">
    <text evidence="3">The sequence shown here is derived from an EMBL/GenBank/DDBJ whole genome shotgun (WGS) entry which is preliminary data.</text>
</comment>
<protein>
    <submittedName>
        <fullName evidence="3">Uncharacterized protein</fullName>
    </submittedName>
</protein>
<dbReference type="AlphaFoldDB" id="A0A3N3E739"/>